<comment type="caution">
    <text evidence="4">The sequence shown here is derived from an EMBL/GenBank/DDBJ whole genome shotgun (WGS) entry which is preliminary data.</text>
</comment>
<sequence>MVAQRKGRSGSRAMTRREALRLGAAAAAGAVAGPFGASPARAEAADWQRYKGTTLFLLFYKHPWVDQIMKYFPEFESLTGMKLQSEVIPEVQGREKLVVEMTSGSGGIDAWHASMHVEKRRFWKSGWFQPLNAYLQDKTLTAEDYAWNDVTAGAKQAVTQPDQTISALPTFVDPFVFFYRKDLFDQKGWGPPRTMEELEDRAKALHNPPAMYGFVMRGLKNANATPWAYVLYAMGGEYLTPDRKSAINTPGWVKSMEWYAGMLRRFAPPGVVNFNWYECSAAFMQGQVAMYIDGVNFANQFEDPTKSKIAGKVGYAALPAGPVGHFAPTFTNAMAVSAQSRHKEAAYLFSEWATSKQSCNRELLGGVGVGRASTWGLPEIKARPRMPLAWYQAYQDSLKIGRPGLPEIVDVTQYRDIIGVAIQKAIEGAPPAAVIAEADKQFQDLLDKTER</sequence>
<dbReference type="InterPro" id="IPR006311">
    <property type="entry name" value="TAT_signal"/>
</dbReference>
<name>A0A537JVU1_9BACT</name>
<organism evidence="4 5">
    <name type="scientific">Candidatus Segetimicrobium genomatis</name>
    <dbReference type="NCBI Taxonomy" id="2569760"/>
    <lineage>
        <taxon>Bacteria</taxon>
        <taxon>Bacillati</taxon>
        <taxon>Candidatus Sysuimicrobiota</taxon>
        <taxon>Candidatus Sysuimicrobiia</taxon>
        <taxon>Candidatus Sysuimicrobiales</taxon>
        <taxon>Candidatus Segetimicrobiaceae</taxon>
        <taxon>Candidatus Segetimicrobium</taxon>
    </lineage>
</organism>
<protein>
    <submittedName>
        <fullName evidence="4">Sugar ABC transporter substrate-binding protein</fullName>
    </submittedName>
</protein>
<comment type="similarity">
    <text evidence="1">Belongs to the bacterial solute-binding protein 1 family.</text>
</comment>
<dbReference type="SUPFAM" id="SSF53850">
    <property type="entry name" value="Periplasmic binding protein-like II"/>
    <property type="match status" value="1"/>
</dbReference>
<dbReference type="Proteomes" id="UP000318509">
    <property type="component" value="Unassembled WGS sequence"/>
</dbReference>
<dbReference type="PANTHER" id="PTHR43649">
    <property type="entry name" value="ARABINOSE-BINDING PROTEIN-RELATED"/>
    <property type="match status" value="1"/>
</dbReference>
<dbReference type="PANTHER" id="PTHR43649:SF34">
    <property type="entry name" value="ABC TRANSPORTER PERIPLASMIC-BINDING PROTEIN YCJN-RELATED"/>
    <property type="match status" value="1"/>
</dbReference>
<dbReference type="Gene3D" id="3.40.190.10">
    <property type="entry name" value="Periplasmic binding protein-like II"/>
    <property type="match status" value="2"/>
</dbReference>
<accession>A0A537JVU1</accession>
<reference evidence="4 5" key="1">
    <citation type="journal article" date="2019" name="Nat. Microbiol.">
        <title>Mediterranean grassland soil C-N compound turnover is dependent on rainfall and depth, and is mediated by genomically divergent microorganisms.</title>
        <authorList>
            <person name="Diamond S."/>
            <person name="Andeer P.F."/>
            <person name="Li Z."/>
            <person name="Crits-Christoph A."/>
            <person name="Burstein D."/>
            <person name="Anantharaman K."/>
            <person name="Lane K.R."/>
            <person name="Thomas B.C."/>
            <person name="Pan C."/>
            <person name="Northen T.R."/>
            <person name="Banfield J.F."/>
        </authorList>
    </citation>
    <scope>NUCLEOTIDE SEQUENCE [LARGE SCALE GENOMIC DNA]</scope>
    <source>
        <strain evidence="4">NP_3</strain>
    </source>
</reference>
<dbReference type="InterPro" id="IPR006059">
    <property type="entry name" value="SBP"/>
</dbReference>
<dbReference type="EMBL" id="VBAK01000153">
    <property type="protein sequence ID" value="TMI87623.1"/>
    <property type="molecule type" value="Genomic_DNA"/>
</dbReference>
<keyword evidence="2" id="KW-0813">Transport</keyword>
<dbReference type="AlphaFoldDB" id="A0A537JVU1"/>
<gene>
    <name evidence="4" type="ORF">E6H00_15095</name>
</gene>
<dbReference type="PROSITE" id="PS51318">
    <property type="entry name" value="TAT"/>
    <property type="match status" value="1"/>
</dbReference>
<evidence type="ECO:0000256" key="1">
    <source>
        <dbReference type="ARBA" id="ARBA00008520"/>
    </source>
</evidence>
<dbReference type="Pfam" id="PF01547">
    <property type="entry name" value="SBP_bac_1"/>
    <property type="match status" value="1"/>
</dbReference>
<evidence type="ECO:0000256" key="3">
    <source>
        <dbReference type="ARBA" id="ARBA00022729"/>
    </source>
</evidence>
<dbReference type="InterPro" id="IPR050490">
    <property type="entry name" value="Bact_solute-bd_prot1"/>
</dbReference>
<dbReference type="CDD" id="cd13585">
    <property type="entry name" value="PBP2_TMBP_like"/>
    <property type="match status" value="1"/>
</dbReference>
<evidence type="ECO:0000313" key="4">
    <source>
        <dbReference type="EMBL" id="TMI87623.1"/>
    </source>
</evidence>
<proteinExistence type="inferred from homology"/>
<evidence type="ECO:0000256" key="2">
    <source>
        <dbReference type="ARBA" id="ARBA00022448"/>
    </source>
</evidence>
<evidence type="ECO:0000313" key="5">
    <source>
        <dbReference type="Proteomes" id="UP000318509"/>
    </source>
</evidence>
<keyword evidence="3" id="KW-0732">Signal</keyword>